<evidence type="ECO:0000256" key="9">
    <source>
        <dbReference type="ARBA" id="ARBA00022741"/>
    </source>
</evidence>
<keyword evidence="7 17" id="KW-0808">Transferase</keyword>
<dbReference type="InterPro" id="IPR015795">
    <property type="entry name" value="Pyrv_Knase_C"/>
</dbReference>
<dbReference type="InterPro" id="IPR015793">
    <property type="entry name" value="Pyrv_Knase_brl"/>
</dbReference>
<evidence type="ECO:0000259" key="19">
    <source>
        <dbReference type="Pfam" id="PF00391"/>
    </source>
</evidence>
<feature type="domain" description="PEP-utilising enzyme mobile" evidence="19">
    <location>
        <begin position="506"/>
        <end position="577"/>
    </location>
</feature>
<proteinExistence type="inferred from homology"/>
<evidence type="ECO:0000256" key="11">
    <source>
        <dbReference type="ARBA" id="ARBA00022840"/>
    </source>
</evidence>
<dbReference type="NCBIfam" id="TIGR01064">
    <property type="entry name" value="pyruv_kin"/>
    <property type="match status" value="1"/>
</dbReference>
<evidence type="ECO:0000256" key="15">
    <source>
        <dbReference type="ARBA" id="ARBA00023317"/>
    </source>
</evidence>
<evidence type="ECO:0000256" key="3">
    <source>
        <dbReference type="ARBA" id="ARBA00004997"/>
    </source>
</evidence>
<keyword evidence="13" id="KW-0630">Potassium</keyword>
<comment type="similarity">
    <text evidence="5 17">Belongs to the pyruvate kinase family.</text>
</comment>
<dbReference type="Gene3D" id="3.20.20.60">
    <property type="entry name" value="Phosphoenolpyruvate-binding domains"/>
    <property type="match status" value="1"/>
</dbReference>
<dbReference type="EC" id="2.7.1.40" evidence="6 16"/>
<keyword evidence="8" id="KW-0479">Metal-binding</keyword>
<evidence type="ECO:0000313" key="21">
    <source>
        <dbReference type="EMBL" id="PLX19429.1"/>
    </source>
</evidence>
<evidence type="ECO:0000256" key="14">
    <source>
        <dbReference type="ARBA" id="ARBA00023152"/>
    </source>
</evidence>
<dbReference type="GO" id="GO:0004743">
    <property type="term" value="F:pyruvate kinase activity"/>
    <property type="evidence" value="ECO:0007669"/>
    <property type="project" value="UniProtKB-UniRule"/>
</dbReference>
<evidence type="ECO:0000256" key="4">
    <source>
        <dbReference type="ARBA" id="ARBA00006237"/>
    </source>
</evidence>
<dbReference type="GO" id="GO:0000287">
    <property type="term" value="F:magnesium ion binding"/>
    <property type="evidence" value="ECO:0007669"/>
    <property type="project" value="UniProtKB-UniRule"/>
</dbReference>
<organism evidence="21 22">
    <name type="scientific">Muiribacterium halophilum</name>
    <dbReference type="NCBI Taxonomy" id="2053465"/>
    <lineage>
        <taxon>Bacteria</taxon>
        <taxon>Candidatus Muiribacteriota</taxon>
        <taxon>Candidatus Muiribacteriia</taxon>
        <taxon>Candidatus Muiribacteriales</taxon>
        <taxon>Candidatus Muiribacteriaceae</taxon>
        <taxon>Candidatus Muiribacterium</taxon>
    </lineage>
</organism>
<dbReference type="Gene3D" id="3.50.30.10">
    <property type="entry name" value="Phosphohistidine domain"/>
    <property type="match status" value="1"/>
</dbReference>
<sequence length="582" mass="64193">MRRTKILVTLGPATDNKEVLSEILDNGMNVARFNFSHGDHEEHKNRVELLREVAGEKNSNVALLMDTKGPEIRTRLFENGEIELKNDKQVTLTTEDVLGTEKLISVNYDRLPSMVKIGATILLDDGLVSLEVLNIIDKKKVLCKVINGGFIKDRRGVNIPNFHIDLPNPTNRDKEDVRFAVDMDYDFIAVSFVQSAETIMEYKKILRNYGNEKIQVIAKIENKTGVENFDSILNVADGIMVARGDLGVELPMEEVPIVQKELIKKCFMAGKPVITATQLLHSMIESPRPTRAEVSDVANAIYDLTSAVMLSGETSIGKFPSRCVDIMDNVSRRTEEAIDYRKVYIGLLSSFLKEKDMTNAVTNAALTTAYELCAKAIITVTETGYTARMLSKMRPKMPIIAVTSDTKVWRQLSINWGVKPVLGKEYLSLDELQEQIIKLSLETGLIENGDIVVIVAGVPVGIAGATNLIKVEIVGDVLVKGISTVPGKAKGRICLAKSYEELILNFKDGDIVVMKYLDEAVLPMLKQASGIIIEEEDVEGKIKLIGKTLGIPVISSARAALDILKNGMMIKMDAGEGQVSKI</sequence>
<comment type="cofactor">
    <cofactor evidence="2">
        <name>K(+)</name>
        <dbReference type="ChEBI" id="CHEBI:29103"/>
    </cofactor>
</comment>
<keyword evidence="12 17" id="KW-0460">Magnesium</keyword>
<name>A0A2N5ZL82_MUIH1</name>
<dbReference type="InterPro" id="IPR040442">
    <property type="entry name" value="Pyrv_kinase-like_dom_sf"/>
</dbReference>
<dbReference type="Pfam" id="PF02887">
    <property type="entry name" value="PK_C"/>
    <property type="match status" value="1"/>
</dbReference>
<dbReference type="UniPathway" id="UPA00109">
    <property type="reaction ID" value="UER00188"/>
</dbReference>
<keyword evidence="14 17" id="KW-0324">Glycolysis</keyword>
<comment type="caution">
    <text evidence="21">The sequence shown here is derived from an EMBL/GenBank/DDBJ whole genome shotgun (WGS) entry which is preliminary data.</text>
</comment>
<dbReference type="InterPro" id="IPR036918">
    <property type="entry name" value="Pyrv_Knase_C_sf"/>
</dbReference>
<evidence type="ECO:0000256" key="2">
    <source>
        <dbReference type="ARBA" id="ARBA00001958"/>
    </source>
</evidence>
<dbReference type="Gene3D" id="2.40.33.10">
    <property type="entry name" value="PK beta-barrel domain-like"/>
    <property type="match status" value="1"/>
</dbReference>
<dbReference type="GO" id="GO:0030955">
    <property type="term" value="F:potassium ion binding"/>
    <property type="evidence" value="ECO:0007669"/>
    <property type="project" value="UniProtKB-UniRule"/>
</dbReference>
<evidence type="ECO:0000256" key="5">
    <source>
        <dbReference type="ARBA" id="ARBA00008663"/>
    </source>
</evidence>
<comment type="catalytic activity">
    <reaction evidence="17">
        <text>pyruvate + ATP = phosphoenolpyruvate + ADP + H(+)</text>
        <dbReference type="Rhea" id="RHEA:18157"/>
        <dbReference type="ChEBI" id="CHEBI:15361"/>
        <dbReference type="ChEBI" id="CHEBI:15378"/>
        <dbReference type="ChEBI" id="CHEBI:30616"/>
        <dbReference type="ChEBI" id="CHEBI:58702"/>
        <dbReference type="ChEBI" id="CHEBI:456216"/>
        <dbReference type="EC" id="2.7.1.40"/>
    </reaction>
</comment>
<comment type="cofactor">
    <cofactor evidence="1">
        <name>Mg(2+)</name>
        <dbReference type="ChEBI" id="CHEBI:18420"/>
    </cofactor>
</comment>
<keyword evidence="11" id="KW-0067">ATP-binding</keyword>
<protein>
    <recommendedName>
        <fullName evidence="6 16">Pyruvate kinase</fullName>
        <ecNumber evidence="6 16">2.7.1.40</ecNumber>
    </recommendedName>
</protein>
<dbReference type="FunFam" id="3.20.20.60:FF:000025">
    <property type="entry name" value="Pyruvate kinase"/>
    <property type="match status" value="1"/>
</dbReference>
<comment type="pathway">
    <text evidence="3 17">Carbohydrate degradation; glycolysis; pyruvate from D-glyceraldehyde 3-phosphate: step 5/5.</text>
</comment>
<keyword evidence="9" id="KW-0547">Nucleotide-binding</keyword>
<evidence type="ECO:0000256" key="12">
    <source>
        <dbReference type="ARBA" id="ARBA00022842"/>
    </source>
</evidence>
<dbReference type="GO" id="GO:0005524">
    <property type="term" value="F:ATP binding"/>
    <property type="evidence" value="ECO:0007669"/>
    <property type="project" value="UniProtKB-KW"/>
</dbReference>
<evidence type="ECO:0000313" key="22">
    <source>
        <dbReference type="Proteomes" id="UP000234857"/>
    </source>
</evidence>
<dbReference type="SUPFAM" id="SSF50800">
    <property type="entry name" value="PK beta-barrel domain-like"/>
    <property type="match status" value="1"/>
</dbReference>
<dbReference type="InterPro" id="IPR008279">
    <property type="entry name" value="PEP-util_enz_mobile_dom"/>
</dbReference>
<keyword evidence="10 17" id="KW-0418">Kinase</keyword>
<evidence type="ECO:0000256" key="16">
    <source>
        <dbReference type="NCBIfam" id="TIGR01064"/>
    </source>
</evidence>
<feature type="domain" description="Pyruvate kinase barrel" evidence="18">
    <location>
        <begin position="1"/>
        <end position="324"/>
    </location>
</feature>
<evidence type="ECO:0000256" key="10">
    <source>
        <dbReference type="ARBA" id="ARBA00022777"/>
    </source>
</evidence>
<keyword evidence="15 21" id="KW-0670">Pyruvate</keyword>
<dbReference type="AlphaFoldDB" id="A0A2N5ZL82"/>
<dbReference type="NCBIfam" id="NF004978">
    <property type="entry name" value="PRK06354.1"/>
    <property type="match status" value="1"/>
</dbReference>
<evidence type="ECO:0000256" key="7">
    <source>
        <dbReference type="ARBA" id="ARBA00022679"/>
    </source>
</evidence>
<dbReference type="EMBL" id="PKTG01000031">
    <property type="protein sequence ID" value="PLX19429.1"/>
    <property type="molecule type" value="Genomic_DNA"/>
</dbReference>
<dbReference type="SUPFAM" id="SSF52009">
    <property type="entry name" value="Phosphohistidine domain"/>
    <property type="match status" value="1"/>
</dbReference>
<feature type="domain" description="Pyruvate kinase C-terminal" evidence="20">
    <location>
        <begin position="359"/>
        <end position="471"/>
    </location>
</feature>
<comment type="similarity">
    <text evidence="4">In the C-terminal section; belongs to the PEP-utilizing enzyme family.</text>
</comment>
<dbReference type="GO" id="GO:0016301">
    <property type="term" value="F:kinase activity"/>
    <property type="evidence" value="ECO:0007669"/>
    <property type="project" value="UniProtKB-KW"/>
</dbReference>
<gene>
    <name evidence="21" type="primary">pyk</name>
    <name evidence="21" type="ORF">C0601_01810</name>
</gene>
<evidence type="ECO:0000259" key="18">
    <source>
        <dbReference type="Pfam" id="PF00224"/>
    </source>
</evidence>
<evidence type="ECO:0000256" key="13">
    <source>
        <dbReference type="ARBA" id="ARBA00022958"/>
    </source>
</evidence>
<evidence type="ECO:0000256" key="8">
    <source>
        <dbReference type="ARBA" id="ARBA00022723"/>
    </source>
</evidence>
<dbReference type="PRINTS" id="PR01050">
    <property type="entry name" value="PYRUVTKNASE"/>
</dbReference>
<dbReference type="Proteomes" id="UP000234857">
    <property type="component" value="Unassembled WGS sequence"/>
</dbReference>
<reference evidence="21 22" key="1">
    <citation type="submission" date="2017-11" db="EMBL/GenBank/DDBJ databases">
        <title>Genome-resolved metagenomics identifies genetic mobility, metabolic interactions, and unexpected diversity in perchlorate-reducing communities.</title>
        <authorList>
            <person name="Barnum T.P."/>
            <person name="Figueroa I.A."/>
            <person name="Carlstrom C.I."/>
            <person name="Lucas L.N."/>
            <person name="Engelbrektson A.L."/>
            <person name="Coates J.D."/>
        </authorList>
    </citation>
    <scope>NUCLEOTIDE SEQUENCE [LARGE SCALE GENOMIC DNA]</scope>
    <source>
        <strain evidence="21">BM706</strain>
    </source>
</reference>
<dbReference type="Pfam" id="PF00224">
    <property type="entry name" value="PK"/>
    <property type="match status" value="1"/>
</dbReference>
<dbReference type="SUPFAM" id="SSF51621">
    <property type="entry name" value="Phosphoenolpyruvate/pyruvate domain"/>
    <property type="match status" value="1"/>
</dbReference>
<evidence type="ECO:0000256" key="17">
    <source>
        <dbReference type="RuleBase" id="RU000504"/>
    </source>
</evidence>
<dbReference type="InterPro" id="IPR011037">
    <property type="entry name" value="Pyrv_Knase-like_insert_dom_sf"/>
</dbReference>
<dbReference type="PANTHER" id="PTHR11817">
    <property type="entry name" value="PYRUVATE KINASE"/>
    <property type="match status" value="1"/>
</dbReference>
<dbReference type="InterPro" id="IPR015806">
    <property type="entry name" value="Pyrv_Knase_insert_dom_sf"/>
</dbReference>
<dbReference type="Pfam" id="PF00391">
    <property type="entry name" value="PEP-utilizers"/>
    <property type="match status" value="1"/>
</dbReference>
<dbReference type="InterPro" id="IPR001697">
    <property type="entry name" value="Pyr_Knase"/>
</dbReference>
<dbReference type="InterPro" id="IPR036637">
    <property type="entry name" value="Phosphohistidine_dom_sf"/>
</dbReference>
<evidence type="ECO:0000256" key="6">
    <source>
        <dbReference type="ARBA" id="ARBA00012142"/>
    </source>
</evidence>
<accession>A0A2N5ZL82</accession>
<evidence type="ECO:0000259" key="20">
    <source>
        <dbReference type="Pfam" id="PF02887"/>
    </source>
</evidence>
<dbReference type="SUPFAM" id="SSF52935">
    <property type="entry name" value="PK C-terminal domain-like"/>
    <property type="match status" value="1"/>
</dbReference>
<dbReference type="InterPro" id="IPR015813">
    <property type="entry name" value="Pyrv/PenolPyrv_kinase-like_dom"/>
</dbReference>
<dbReference type="Gene3D" id="3.40.1380.20">
    <property type="entry name" value="Pyruvate kinase, C-terminal domain"/>
    <property type="match status" value="1"/>
</dbReference>
<dbReference type="NCBIfam" id="NF004491">
    <property type="entry name" value="PRK05826.1"/>
    <property type="match status" value="1"/>
</dbReference>
<dbReference type="FunFam" id="2.40.33.10:FF:000001">
    <property type="entry name" value="Pyruvate kinase"/>
    <property type="match status" value="1"/>
</dbReference>
<evidence type="ECO:0000256" key="1">
    <source>
        <dbReference type="ARBA" id="ARBA00001946"/>
    </source>
</evidence>